<dbReference type="RefSeq" id="WP_144247004.1">
    <property type="nucleotide sequence ID" value="NZ_VLPK01000001.1"/>
</dbReference>
<dbReference type="OrthoDB" id="767194at2"/>
<proteinExistence type="predicted"/>
<evidence type="ECO:0000313" key="1">
    <source>
        <dbReference type="EMBL" id="TSJ43438.1"/>
    </source>
</evidence>
<name>A0A556MUH1_9SPHI</name>
<organism evidence="1 2">
    <name type="scientific">Mucilaginibacter corticis</name>
    <dbReference type="NCBI Taxonomy" id="2597670"/>
    <lineage>
        <taxon>Bacteria</taxon>
        <taxon>Pseudomonadati</taxon>
        <taxon>Bacteroidota</taxon>
        <taxon>Sphingobacteriia</taxon>
        <taxon>Sphingobacteriales</taxon>
        <taxon>Sphingobacteriaceae</taxon>
        <taxon>Mucilaginibacter</taxon>
    </lineage>
</organism>
<accession>A0A556MUH1</accession>
<evidence type="ECO:0000313" key="2">
    <source>
        <dbReference type="Proteomes" id="UP000318733"/>
    </source>
</evidence>
<gene>
    <name evidence="1" type="ORF">FO440_04400</name>
</gene>
<dbReference type="Proteomes" id="UP000318733">
    <property type="component" value="Unassembled WGS sequence"/>
</dbReference>
<dbReference type="EMBL" id="VLPK01000001">
    <property type="protein sequence ID" value="TSJ43438.1"/>
    <property type="molecule type" value="Genomic_DNA"/>
</dbReference>
<protein>
    <submittedName>
        <fullName evidence="1">Uncharacterized protein</fullName>
    </submittedName>
</protein>
<keyword evidence="2" id="KW-1185">Reference proteome</keyword>
<sequence>MKNIILLLLLFLVTTYYGFAQQNNPYKDSIIQNISGNPGLRHQAKPYKGRVLYTTGNGYRQQGKLLKDTNRFSSKSPFYLIKLNDQTIPYSAWSTLSLIGPEQIFDMNIYSGKKADSLYTGSGEKGLIIIRIKKDLPAYTRADFFKKYNIKKKYDNLPVYIDSAIAYHTEKFIFSETAIKSVTIAKDKETGFKFINILTTFPYIKYNPNELYIRGLASTGK</sequence>
<dbReference type="AlphaFoldDB" id="A0A556MUH1"/>
<comment type="caution">
    <text evidence="1">The sequence shown here is derived from an EMBL/GenBank/DDBJ whole genome shotgun (WGS) entry which is preliminary data.</text>
</comment>
<reference evidence="1 2" key="1">
    <citation type="submission" date="2019-07" db="EMBL/GenBank/DDBJ databases">
        <authorList>
            <person name="Huq M.A."/>
        </authorList>
    </citation>
    <scope>NUCLEOTIDE SEQUENCE [LARGE SCALE GENOMIC DNA]</scope>
    <source>
        <strain evidence="1 2">MAH-19</strain>
    </source>
</reference>